<evidence type="ECO:0000256" key="6">
    <source>
        <dbReference type="ARBA" id="ARBA00023012"/>
    </source>
</evidence>
<protein>
    <recommendedName>
        <fullName evidence="2">histidine kinase</fullName>
        <ecNumber evidence="2">2.7.13.3</ecNumber>
    </recommendedName>
</protein>
<dbReference type="SMART" id="SM00387">
    <property type="entry name" value="HATPase_c"/>
    <property type="match status" value="1"/>
</dbReference>
<evidence type="ECO:0000256" key="2">
    <source>
        <dbReference type="ARBA" id="ARBA00012438"/>
    </source>
</evidence>
<dbReference type="Pfam" id="PF02518">
    <property type="entry name" value="HATPase_c"/>
    <property type="match status" value="1"/>
</dbReference>
<dbReference type="GO" id="GO:0000155">
    <property type="term" value="F:phosphorelay sensor kinase activity"/>
    <property type="evidence" value="ECO:0007669"/>
    <property type="project" value="InterPro"/>
</dbReference>
<proteinExistence type="predicted"/>
<dbReference type="EMBL" id="CP036287">
    <property type="protein sequence ID" value="QDU67819.1"/>
    <property type="molecule type" value="Genomic_DNA"/>
</dbReference>
<dbReference type="PANTHER" id="PTHR43711">
    <property type="entry name" value="TWO-COMPONENT HISTIDINE KINASE"/>
    <property type="match status" value="1"/>
</dbReference>
<keyword evidence="10" id="KW-1185">Reference proteome</keyword>
<feature type="domain" description="Histidine kinase" evidence="8">
    <location>
        <begin position="316"/>
        <end position="538"/>
    </location>
</feature>
<dbReference type="Pfam" id="PF00512">
    <property type="entry name" value="HisKA"/>
    <property type="match status" value="1"/>
</dbReference>
<gene>
    <name evidence="9" type="primary">yycG</name>
    <name evidence="9" type="ORF">Pla133_29080</name>
</gene>
<dbReference type="Proteomes" id="UP000316921">
    <property type="component" value="Chromosome"/>
</dbReference>
<dbReference type="InterPro" id="IPR003661">
    <property type="entry name" value="HisK_dim/P_dom"/>
</dbReference>
<name>A0A518BLG8_9BACT</name>
<dbReference type="SUPFAM" id="SSF47384">
    <property type="entry name" value="Homodimeric domain of signal transducing histidine kinase"/>
    <property type="match status" value="1"/>
</dbReference>
<dbReference type="SMART" id="SM00388">
    <property type="entry name" value="HisKA"/>
    <property type="match status" value="1"/>
</dbReference>
<keyword evidence="3" id="KW-0597">Phosphoprotein</keyword>
<dbReference type="SUPFAM" id="SSF55874">
    <property type="entry name" value="ATPase domain of HSP90 chaperone/DNA topoisomerase II/histidine kinase"/>
    <property type="match status" value="1"/>
</dbReference>
<dbReference type="RefSeq" id="WP_145066316.1">
    <property type="nucleotide sequence ID" value="NZ_CP036287.1"/>
</dbReference>
<dbReference type="CDD" id="cd00082">
    <property type="entry name" value="HisKA"/>
    <property type="match status" value="1"/>
</dbReference>
<dbReference type="AlphaFoldDB" id="A0A518BLG8"/>
<keyword evidence="5 9" id="KW-0418">Kinase</keyword>
<organism evidence="9 10">
    <name type="scientific">Engelhardtia mirabilis</name>
    <dbReference type="NCBI Taxonomy" id="2528011"/>
    <lineage>
        <taxon>Bacteria</taxon>
        <taxon>Pseudomonadati</taxon>
        <taxon>Planctomycetota</taxon>
        <taxon>Planctomycetia</taxon>
        <taxon>Planctomycetia incertae sedis</taxon>
        <taxon>Engelhardtia</taxon>
    </lineage>
</organism>
<accession>A0A518BLG8</accession>
<dbReference type="KEGG" id="pbap:Pla133_29080"/>
<dbReference type="Gene3D" id="1.10.287.130">
    <property type="match status" value="1"/>
</dbReference>
<evidence type="ECO:0000313" key="10">
    <source>
        <dbReference type="Proteomes" id="UP000316921"/>
    </source>
</evidence>
<keyword evidence="4 9" id="KW-0808">Transferase</keyword>
<dbReference type="InterPro" id="IPR036890">
    <property type="entry name" value="HATPase_C_sf"/>
</dbReference>
<keyword evidence="7" id="KW-0472">Membrane</keyword>
<dbReference type="InterPro" id="IPR036097">
    <property type="entry name" value="HisK_dim/P_sf"/>
</dbReference>
<dbReference type="Gene3D" id="3.30.565.10">
    <property type="entry name" value="Histidine kinase-like ATPase, C-terminal domain"/>
    <property type="match status" value="1"/>
</dbReference>
<evidence type="ECO:0000256" key="5">
    <source>
        <dbReference type="ARBA" id="ARBA00022777"/>
    </source>
</evidence>
<dbReference type="CDD" id="cd00075">
    <property type="entry name" value="HATPase"/>
    <property type="match status" value="1"/>
</dbReference>
<reference evidence="9 10" key="1">
    <citation type="submission" date="2019-02" db="EMBL/GenBank/DDBJ databases">
        <title>Deep-cultivation of Planctomycetes and their phenomic and genomic characterization uncovers novel biology.</title>
        <authorList>
            <person name="Wiegand S."/>
            <person name="Jogler M."/>
            <person name="Boedeker C."/>
            <person name="Pinto D."/>
            <person name="Vollmers J."/>
            <person name="Rivas-Marin E."/>
            <person name="Kohn T."/>
            <person name="Peeters S.H."/>
            <person name="Heuer A."/>
            <person name="Rast P."/>
            <person name="Oberbeckmann S."/>
            <person name="Bunk B."/>
            <person name="Jeske O."/>
            <person name="Meyerdierks A."/>
            <person name="Storesund J.E."/>
            <person name="Kallscheuer N."/>
            <person name="Luecker S."/>
            <person name="Lage O.M."/>
            <person name="Pohl T."/>
            <person name="Merkel B.J."/>
            <person name="Hornburger P."/>
            <person name="Mueller R.-W."/>
            <person name="Bruemmer F."/>
            <person name="Labrenz M."/>
            <person name="Spormann A.M."/>
            <person name="Op den Camp H."/>
            <person name="Overmann J."/>
            <person name="Amann R."/>
            <person name="Jetten M.S.M."/>
            <person name="Mascher T."/>
            <person name="Medema M.H."/>
            <person name="Devos D.P."/>
            <person name="Kaster A.-K."/>
            <person name="Ovreas L."/>
            <person name="Rohde M."/>
            <person name="Galperin M.Y."/>
            <person name="Jogler C."/>
        </authorList>
    </citation>
    <scope>NUCLEOTIDE SEQUENCE [LARGE SCALE GENOMIC DNA]</scope>
    <source>
        <strain evidence="9 10">Pla133</strain>
    </source>
</reference>
<sequence length="538" mass="59794">MNLGRRRWILLAALTAVSVGALFAVSWVVMTYERHTLDTRRFNDLQRELDESTWRADAAIAPLLATESARPDEHYEAFYITDQALTREGEPLPGGKILVPSPLLVKPDRYAILHFAWNEASGWTSPQLPAPEFHRDAIERGWTDAASIERAALLLRDLADPDLATFLMERLSPSRVEGSSGPIAAVVPPGRDQQGRLRLLLARRSGDEPAGIQGVWFDWPALRQRLRNATHFDERELRLELLEQPRGEIEPGTSRMANLPVLLKLNAVPPPPPGWSTTRRVLTLAWIGFLATVGATVVALWTAWELSARRGRFASAVTHELRTPLTTFCMYSQMLADGVVSTDEARADYHRTLVTEAERLRRVVDNVLTHSRIEGRRAGLARERVPLRALLDVILPRLEERALEGGLCFDATDPRSIAPEVELVTDRQAVEQILMNLVDNSVKYGASGADPELKIELQVSDRAVRVRVSDNGPGIPRDISRRLFEPYARSERAVESRAPGVGLGLALARGLARELGGDLRRLPADVGASFELRLPRAS</sequence>
<dbReference type="EC" id="2.7.13.3" evidence="2"/>
<keyword evidence="7" id="KW-1133">Transmembrane helix</keyword>
<evidence type="ECO:0000256" key="7">
    <source>
        <dbReference type="SAM" id="Phobius"/>
    </source>
</evidence>
<evidence type="ECO:0000313" key="9">
    <source>
        <dbReference type="EMBL" id="QDU67819.1"/>
    </source>
</evidence>
<keyword evidence="6" id="KW-0902">Two-component regulatory system</keyword>
<comment type="catalytic activity">
    <reaction evidence="1">
        <text>ATP + protein L-histidine = ADP + protein N-phospho-L-histidine.</text>
        <dbReference type="EC" id="2.7.13.3"/>
    </reaction>
</comment>
<dbReference type="PRINTS" id="PR00344">
    <property type="entry name" value="BCTRLSENSOR"/>
</dbReference>
<dbReference type="InterPro" id="IPR005467">
    <property type="entry name" value="His_kinase_dom"/>
</dbReference>
<evidence type="ECO:0000256" key="3">
    <source>
        <dbReference type="ARBA" id="ARBA00022553"/>
    </source>
</evidence>
<dbReference type="PANTHER" id="PTHR43711:SF1">
    <property type="entry name" value="HISTIDINE KINASE 1"/>
    <property type="match status" value="1"/>
</dbReference>
<dbReference type="PROSITE" id="PS50109">
    <property type="entry name" value="HIS_KIN"/>
    <property type="match status" value="1"/>
</dbReference>
<feature type="transmembrane region" description="Helical" evidence="7">
    <location>
        <begin position="281"/>
        <end position="304"/>
    </location>
</feature>
<evidence type="ECO:0000256" key="1">
    <source>
        <dbReference type="ARBA" id="ARBA00000085"/>
    </source>
</evidence>
<keyword evidence="7" id="KW-0812">Transmembrane</keyword>
<dbReference type="InterPro" id="IPR003594">
    <property type="entry name" value="HATPase_dom"/>
</dbReference>
<dbReference type="InterPro" id="IPR050736">
    <property type="entry name" value="Sensor_HK_Regulatory"/>
</dbReference>
<evidence type="ECO:0000256" key="4">
    <source>
        <dbReference type="ARBA" id="ARBA00022679"/>
    </source>
</evidence>
<evidence type="ECO:0000259" key="8">
    <source>
        <dbReference type="PROSITE" id="PS50109"/>
    </source>
</evidence>
<dbReference type="InterPro" id="IPR004358">
    <property type="entry name" value="Sig_transdc_His_kin-like_C"/>
</dbReference>